<dbReference type="EMBL" id="CP120627">
    <property type="protein sequence ID" value="WEW54746.1"/>
    <property type="molecule type" value="Genomic_DNA"/>
</dbReference>
<dbReference type="InterPro" id="IPR015424">
    <property type="entry name" value="PyrdxlP-dep_Trfase"/>
</dbReference>
<evidence type="ECO:0000256" key="1">
    <source>
        <dbReference type="SAM" id="MobiDB-lite"/>
    </source>
</evidence>
<feature type="region of interest" description="Disordered" evidence="1">
    <location>
        <begin position="31"/>
        <end position="50"/>
    </location>
</feature>
<dbReference type="Pfam" id="PF00155">
    <property type="entry name" value="Aminotran_1_2"/>
    <property type="match status" value="1"/>
</dbReference>
<proteinExistence type="predicted"/>
<keyword evidence="4" id="KW-1185">Reference proteome</keyword>
<dbReference type="Gene3D" id="3.40.640.10">
    <property type="entry name" value="Type I PLP-dependent aspartate aminotransferase-like (Major domain)"/>
    <property type="match status" value="1"/>
</dbReference>
<keyword evidence="3" id="KW-0032">Aminotransferase</keyword>
<dbReference type="FunFam" id="3.40.640.10:FF:000080">
    <property type="entry name" value="Aminotransferase, putative"/>
    <property type="match status" value="1"/>
</dbReference>
<protein>
    <submittedName>
        <fullName evidence="3">Valine--pyruvate aminotransferase</fullName>
    </submittedName>
</protein>
<dbReference type="Gene3D" id="3.90.1150.10">
    <property type="entry name" value="Aspartate Aminotransferase, domain 1"/>
    <property type="match status" value="1"/>
</dbReference>
<dbReference type="CDD" id="cd00609">
    <property type="entry name" value="AAT_like"/>
    <property type="match status" value="1"/>
</dbReference>
<organism evidence="3 4">
    <name type="scientific">Emydomyces testavorans</name>
    <dbReference type="NCBI Taxonomy" id="2070801"/>
    <lineage>
        <taxon>Eukaryota</taxon>
        <taxon>Fungi</taxon>
        <taxon>Dikarya</taxon>
        <taxon>Ascomycota</taxon>
        <taxon>Pezizomycotina</taxon>
        <taxon>Eurotiomycetes</taxon>
        <taxon>Eurotiomycetidae</taxon>
        <taxon>Onygenales</taxon>
        <taxon>Nannizziopsiaceae</taxon>
        <taxon>Emydomyces</taxon>
    </lineage>
</organism>
<sequence length="454" mass="50199">MTIRSKPPIDLFRGWPNPSLHPTTALQSATTSVLSDPSRSAPALGYGPDAGDPRLRSEIAKWLTNFYQPASPIDADRICITGGASQNLACLLQVFSDPAYTRRVWLVEPTYYLASGIFDDAGFAGKLKAVPEDSEGVDIEFLEQQLEKCESEEGKNSKTPRPWRRIYKHIIYTVPTFSNPSGLVMSVRRREQLVRLARKFDALIIADDVYDFLQWRSKRRTGTDCPKKAIAPRLVDIDRVLDGGPKDEFGNVVSNGTFSKLIGPGCRVGWAEGTPKFAYGVSQTGSSQSGGAPSQLTSTFVSELLSTNFLQEYIDNIIQPVYAKRYHIMSAAISDGLPELGVTVTEDQEFAGGYYIWLRLPSGLKASHLAARAQREENLLIGEGTLFGVEGDSSHRESRHDLEQYVRLCFAYEEEGDLKQGVERLVSLIRREVGRDTPGIQRIGARSGLSEDGL</sequence>
<name>A0AAF0IFK2_9EURO</name>
<dbReference type="SUPFAM" id="SSF53383">
    <property type="entry name" value="PLP-dependent transferases"/>
    <property type="match status" value="1"/>
</dbReference>
<gene>
    <name evidence="3" type="primary">YEY2</name>
    <name evidence="3" type="ORF">PRK78_000171</name>
</gene>
<dbReference type="PANTHER" id="PTHR42858">
    <property type="entry name" value="AMINOTRANSFERASE"/>
    <property type="match status" value="1"/>
</dbReference>
<evidence type="ECO:0000313" key="4">
    <source>
        <dbReference type="Proteomes" id="UP001219355"/>
    </source>
</evidence>
<evidence type="ECO:0000259" key="2">
    <source>
        <dbReference type="Pfam" id="PF00155"/>
    </source>
</evidence>
<reference evidence="3" key="1">
    <citation type="submission" date="2023-03" db="EMBL/GenBank/DDBJ databases">
        <title>Emydomyces testavorans Genome Sequence.</title>
        <authorList>
            <person name="Hoyer L."/>
        </authorList>
    </citation>
    <scope>NUCLEOTIDE SEQUENCE</scope>
    <source>
        <strain evidence="3">16-2883</strain>
    </source>
</reference>
<keyword evidence="3" id="KW-0808">Transferase</keyword>
<dbReference type="InterPro" id="IPR015422">
    <property type="entry name" value="PyrdxlP-dep_Trfase_small"/>
</dbReference>
<dbReference type="InterPro" id="IPR004839">
    <property type="entry name" value="Aminotransferase_I/II_large"/>
</dbReference>
<dbReference type="InterPro" id="IPR015421">
    <property type="entry name" value="PyrdxlP-dep_Trfase_major"/>
</dbReference>
<feature type="domain" description="Aminotransferase class I/classII large" evidence="2">
    <location>
        <begin position="43"/>
        <end position="425"/>
    </location>
</feature>
<dbReference type="Proteomes" id="UP001219355">
    <property type="component" value="Chromosome 1"/>
</dbReference>
<evidence type="ECO:0000313" key="3">
    <source>
        <dbReference type="EMBL" id="WEW54746.1"/>
    </source>
</evidence>
<dbReference type="PANTHER" id="PTHR42858:SF1">
    <property type="entry name" value="LD15494P"/>
    <property type="match status" value="1"/>
</dbReference>
<accession>A0AAF0IFK2</accession>
<dbReference type="AlphaFoldDB" id="A0AAF0IFK2"/>
<dbReference type="GO" id="GO:0047536">
    <property type="term" value="F:2-aminoadipate transaminase activity"/>
    <property type="evidence" value="ECO:0007669"/>
    <property type="project" value="TreeGrafter"/>
</dbReference>
<dbReference type="GO" id="GO:0030170">
    <property type="term" value="F:pyridoxal phosphate binding"/>
    <property type="evidence" value="ECO:0007669"/>
    <property type="project" value="InterPro"/>
</dbReference>